<feature type="domain" description="AB hydrolase-1" evidence="2">
    <location>
        <begin position="76"/>
        <end position="202"/>
    </location>
</feature>
<keyword evidence="1" id="KW-1133">Transmembrane helix</keyword>
<dbReference type="PANTHER" id="PTHR43139">
    <property type="entry name" value="SI:DKEY-122A22.2"/>
    <property type="match status" value="1"/>
</dbReference>
<evidence type="ECO:0000313" key="3">
    <source>
        <dbReference type="EMBL" id="RAJ25114.1"/>
    </source>
</evidence>
<dbReference type="PANTHER" id="PTHR43139:SF52">
    <property type="entry name" value="SI:DKEY-122A22.2"/>
    <property type="match status" value="1"/>
</dbReference>
<dbReference type="AlphaFoldDB" id="A0A327SB11"/>
<dbReference type="SUPFAM" id="SSF53474">
    <property type="entry name" value="alpha/beta-Hydrolases"/>
    <property type="match status" value="1"/>
</dbReference>
<dbReference type="InterPro" id="IPR052370">
    <property type="entry name" value="Meta-cleavage_hydrolase"/>
</dbReference>
<evidence type="ECO:0000313" key="4">
    <source>
        <dbReference type="Proteomes" id="UP000248987"/>
    </source>
</evidence>
<comment type="caution">
    <text evidence="3">The sequence shown here is derived from an EMBL/GenBank/DDBJ whole genome shotgun (WGS) entry which is preliminary data.</text>
</comment>
<dbReference type="InterPro" id="IPR000073">
    <property type="entry name" value="AB_hydrolase_1"/>
</dbReference>
<name>A0A327SB11_9FLAO</name>
<dbReference type="InterPro" id="IPR029058">
    <property type="entry name" value="AB_hydrolase_fold"/>
</dbReference>
<dbReference type="Pfam" id="PF00561">
    <property type="entry name" value="Abhydrolase_1"/>
    <property type="match status" value="1"/>
</dbReference>
<keyword evidence="4" id="KW-1185">Reference proteome</keyword>
<dbReference type="EMBL" id="QLLQ01000004">
    <property type="protein sequence ID" value="RAJ25114.1"/>
    <property type="molecule type" value="Genomic_DNA"/>
</dbReference>
<sequence length="334" mass="37683">MNKMKVFKVLKKIVVTFFILICTLLIVGLIYEKHSRYKSEKIMPNGQLVEVANHKLHYYKKGENGPTVVFEAAFDPAGHLQWYNLQQEISKFATTISYDRSGILWSERGDNPKTGEKIAEELHSLLEQANVSKPYILVGHSLGGMLLRSFVSKYSDEVSGVILVDSQTPNDEEYLSPELYSMVNQGLPAGFLKFANATGVARLMFKGMFPDTGDYKYQNTVMPTLIHKSAHGVLEEQEEMNNLKKEANKIKSFGSIPLSVISAGDSQRFSSFIKDENLKMEMVNAWEMMQKDLLKLSTNSKQIRVPNSGHYINQDQPDVIIGAIKSMISETKLK</sequence>
<proteinExistence type="predicted"/>
<evidence type="ECO:0000256" key="1">
    <source>
        <dbReference type="SAM" id="Phobius"/>
    </source>
</evidence>
<organism evidence="3 4">
    <name type="scientific">Gelidibacter algens</name>
    <dbReference type="NCBI Taxonomy" id="49280"/>
    <lineage>
        <taxon>Bacteria</taxon>
        <taxon>Pseudomonadati</taxon>
        <taxon>Bacteroidota</taxon>
        <taxon>Flavobacteriia</taxon>
        <taxon>Flavobacteriales</taxon>
        <taxon>Flavobacteriaceae</taxon>
        <taxon>Gelidibacter</taxon>
    </lineage>
</organism>
<dbReference type="Gene3D" id="3.40.50.1820">
    <property type="entry name" value="alpha/beta hydrolase"/>
    <property type="match status" value="1"/>
</dbReference>
<feature type="transmembrane region" description="Helical" evidence="1">
    <location>
        <begin position="12"/>
        <end position="31"/>
    </location>
</feature>
<accession>A0A327SB11</accession>
<keyword evidence="1" id="KW-0812">Transmembrane</keyword>
<reference evidence="3 4" key="1">
    <citation type="submission" date="2018-06" db="EMBL/GenBank/DDBJ databases">
        <title>Genomic Encyclopedia of Archaeal and Bacterial Type Strains, Phase II (KMG-II): from individual species to whole genera.</title>
        <authorList>
            <person name="Goeker M."/>
        </authorList>
    </citation>
    <scope>NUCLEOTIDE SEQUENCE [LARGE SCALE GENOMIC DNA]</scope>
    <source>
        <strain evidence="3 4">DSM 12408</strain>
    </source>
</reference>
<dbReference type="Proteomes" id="UP000248987">
    <property type="component" value="Unassembled WGS sequence"/>
</dbReference>
<dbReference type="RefSeq" id="WP_111625802.1">
    <property type="nucleotide sequence ID" value="NZ_QLLQ01000004.1"/>
</dbReference>
<protein>
    <submittedName>
        <fullName evidence="3">Pimeloyl-ACP methyl ester carboxylesterase</fullName>
    </submittedName>
</protein>
<gene>
    <name evidence="3" type="ORF">LX77_01415</name>
</gene>
<evidence type="ECO:0000259" key="2">
    <source>
        <dbReference type="Pfam" id="PF00561"/>
    </source>
</evidence>
<keyword evidence="1" id="KW-0472">Membrane</keyword>